<proteinExistence type="predicted"/>
<name>A0AAD9LII4_9STRA</name>
<dbReference type="EMBL" id="JASMQC010000021">
    <property type="protein sequence ID" value="KAK1936639.1"/>
    <property type="molecule type" value="Genomic_DNA"/>
</dbReference>
<dbReference type="PANTHER" id="PTHR34612">
    <property type="entry name" value="GH131_N DOMAIN-CONTAINING PROTEIN"/>
    <property type="match status" value="1"/>
</dbReference>
<feature type="domain" description="Glycoside hydrolase 131 catalytic N-terminal" evidence="1">
    <location>
        <begin position="7"/>
        <end position="74"/>
    </location>
</feature>
<dbReference type="Pfam" id="PF18271">
    <property type="entry name" value="GH131_N"/>
    <property type="match status" value="1"/>
</dbReference>
<keyword evidence="3" id="KW-1185">Reference proteome</keyword>
<sequence length="88" mass="9806">MIFLGSDLFHIGVDASVESAMMHYRTNGTSDSKWSTKFIPGVWYNFGVGLEKSADNMVLEFYTSTGQDELASNVSGQLAVFRRGVYLR</sequence>
<dbReference type="PANTHER" id="PTHR34612:SF6">
    <property type="entry name" value="GLYCOSIDE HYDROLASE 131 CATALYTIC N-TERMINAL DOMAIN-CONTAINING PROTEIN"/>
    <property type="match status" value="1"/>
</dbReference>
<accession>A0AAD9LII4</accession>
<dbReference type="Proteomes" id="UP001259832">
    <property type="component" value="Unassembled WGS sequence"/>
</dbReference>
<evidence type="ECO:0000313" key="3">
    <source>
        <dbReference type="Proteomes" id="UP001259832"/>
    </source>
</evidence>
<dbReference type="AlphaFoldDB" id="A0AAD9LII4"/>
<gene>
    <name evidence="2" type="ORF">P3T76_010074</name>
</gene>
<protein>
    <recommendedName>
        <fullName evidence="1">Glycoside hydrolase 131 catalytic N-terminal domain-containing protein</fullName>
    </recommendedName>
</protein>
<evidence type="ECO:0000259" key="1">
    <source>
        <dbReference type="Pfam" id="PF18271"/>
    </source>
</evidence>
<evidence type="ECO:0000313" key="2">
    <source>
        <dbReference type="EMBL" id="KAK1936639.1"/>
    </source>
</evidence>
<reference evidence="2" key="1">
    <citation type="submission" date="2023-08" db="EMBL/GenBank/DDBJ databases">
        <title>Reference Genome Resource for the Citrus Pathogen Phytophthora citrophthora.</title>
        <authorList>
            <person name="Moller H."/>
            <person name="Coetzee B."/>
            <person name="Rose L.J."/>
            <person name="Van Niekerk J.M."/>
        </authorList>
    </citation>
    <scope>NUCLEOTIDE SEQUENCE</scope>
    <source>
        <strain evidence="2">STE-U-9442</strain>
    </source>
</reference>
<dbReference type="Gene3D" id="2.60.120.1160">
    <property type="match status" value="1"/>
</dbReference>
<comment type="caution">
    <text evidence="2">The sequence shown here is derived from an EMBL/GenBank/DDBJ whole genome shotgun (WGS) entry which is preliminary data.</text>
</comment>
<organism evidence="2 3">
    <name type="scientific">Phytophthora citrophthora</name>
    <dbReference type="NCBI Taxonomy" id="4793"/>
    <lineage>
        <taxon>Eukaryota</taxon>
        <taxon>Sar</taxon>
        <taxon>Stramenopiles</taxon>
        <taxon>Oomycota</taxon>
        <taxon>Peronosporomycetes</taxon>
        <taxon>Peronosporales</taxon>
        <taxon>Peronosporaceae</taxon>
        <taxon>Phytophthora</taxon>
    </lineage>
</organism>
<dbReference type="InterPro" id="IPR041524">
    <property type="entry name" value="GH131_N"/>
</dbReference>